<protein>
    <submittedName>
        <fullName evidence="5">Mannose/glucose-specific lectin Cramoll-like</fullName>
    </submittedName>
</protein>
<evidence type="ECO:0000313" key="6">
    <source>
        <dbReference type="Proteomes" id="UP001567538"/>
    </source>
</evidence>
<comment type="caution">
    <text evidence="5">The sequence shown here is derived from an EMBL/GenBank/DDBJ whole genome shotgun (WGS) entry which is preliminary data.</text>
</comment>
<dbReference type="GO" id="GO:0030246">
    <property type="term" value="F:carbohydrate binding"/>
    <property type="evidence" value="ECO:0007669"/>
    <property type="project" value="UniProtKB-KW"/>
</dbReference>
<gene>
    <name evidence="5" type="ORF">AAHA92_05589</name>
</gene>
<accession>A0ABD1I2W3</accession>
<keyword evidence="6" id="KW-1185">Reference proteome</keyword>
<evidence type="ECO:0000259" key="4">
    <source>
        <dbReference type="Pfam" id="PF00139"/>
    </source>
</evidence>
<feature type="signal peptide" evidence="3">
    <location>
        <begin position="1"/>
        <end position="27"/>
    </location>
</feature>
<name>A0ABD1I2W3_SALDI</name>
<reference evidence="5 6" key="1">
    <citation type="submission" date="2024-06" db="EMBL/GenBank/DDBJ databases">
        <title>A chromosome level genome sequence of Diviner's sage (Salvia divinorum).</title>
        <authorList>
            <person name="Ford S.A."/>
            <person name="Ro D.-K."/>
            <person name="Ness R.W."/>
            <person name="Phillips M.A."/>
        </authorList>
    </citation>
    <scope>NUCLEOTIDE SEQUENCE [LARGE SCALE GENOMIC DNA]</scope>
    <source>
        <strain evidence="5">SAF-2024a</strain>
        <tissue evidence="5">Leaf</tissue>
    </source>
</reference>
<dbReference type="CDD" id="cd06899">
    <property type="entry name" value="lectin_legume_LecRK_Arcelin_ConA"/>
    <property type="match status" value="1"/>
</dbReference>
<evidence type="ECO:0000256" key="2">
    <source>
        <dbReference type="ARBA" id="ARBA00022734"/>
    </source>
</evidence>
<comment type="similarity">
    <text evidence="1">Belongs to the leguminous lectin family.</text>
</comment>
<dbReference type="Pfam" id="PF00139">
    <property type="entry name" value="Lectin_legB"/>
    <property type="match status" value="1"/>
</dbReference>
<dbReference type="PIRSF" id="PIRSF002690">
    <property type="entry name" value="L-type_lectin_plant"/>
    <property type="match status" value="1"/>
</dbReference>
<evidence type="ECO:0000313" key="5">
    <source>
        <dbReference type="EMBL" id="KAL1563085.1"/>
    </source>
</evidence>
<feature type="domain" description="Legume lectin" evidence="4">
    <location>
        <begin position="30"/>
        <end position="258"/>
    </location>
</feature>
<dbReference type="InterPro" id="IPR013320">
    <property type="entry name" value="ConA-like_dom_sf"/>
</dbReference>
<dbReference type="InterPro" id="IPR001220">
    <property type="entry name" value="Legume_lectin_dom"/>
</dbReference>
<keyword evidence="3" id="KW-0732">Signal</keyword>
<dbReference type="EMBL" id="JBEAFC010000003">
    <property type="protein sequence ID" value="KAL1563085.1"/>
    <property type="molecule type" value="Genomic_DNA"/>
</dbReference>
<dbReference type="SUPFAM" id="SSF49899">
    <property type="entry name" value="Concanavalin A-like lectins/glucanases"/>
    <property type="match status" value="1"/>
</dbReference>
<dbReference type="PANTHER" id="PTHR32401">
    <property type="entry name" value="CONCANAVALIN A-LIKE LECTIN FAMILY PROTEIN"/>
    <property type="match status" value="1"/>
</dbReference>
<proteinExistence type="inferred from homology"/>
<evidence type="ECO:0000256" key="3">
    <source>
        <dbReference type="SAM" id="SignalP"/>
    </source>
</evidence>
<dbReference type="InterPro" id="IPR016363">
    <property type="entry name" value="L-lectin"/>
</dbReference>
<dbReference type="AlphaFoldDB" id="A0ABD1I2W3"/>
<dbReference type="Gene3D" id="2.60.120.200">
    <property type="match status" value="1"/>
</dbReference>
<evidence type="ECO:0000256" key="1">
    <source>
        <dbReference type="ARBA" id="ARBA00007606"/>
    </source>
</evidence>
<feature type="chain" id="PRO_5044755932" evidence="3">
    <location>
        <begin position="28"/>
        <end position="274"/>
    </location>
</feature>
<sequence>MAKLLQILIPLVSCISLLLATANTAQSQSTSFTFDFYGQQPTDLLYQGDAHFPSDSTYLRMTNTDSSGNPLQYRVGRAVYSMPIQFWKAGGQVDLETTVKFIIKPKSGDTNPADGFAFFIQPIGSPVGFTGGSFGIFDTSGQNPSVFAVEFDIFSNPGVDPSYRHVGIDIGSNVSKNTTNVGNAFLGQEVTARINYQQASKLISVQVTAGSQTFEVRYVFDLSTILPQQVEVGISGATGGQIAVHDLISWYFTSTLVNTGANRELEDSHIRQYV</sequence>
<organism evidence="5 6">
    <name type="scientific">Salvia divinorum</name>
    <name type="common">Maria pastora</name>
    <name type="synonym">Diviner's sage</name>
    <dbReference type="NCBI Taxonomy" id="28513"/>
    <lineage>
        <taxon>Eukaryota</taxon>
        <taxon>Viridiplantae</taxon>
        <taxon>Streptophyta</taxon>
        <taxon>Embryophyta</taxon>
        <taxon>Tracheophyta</taxon>
        <taxon>Spermatophyta</taxon>
        <taxon>Magnoliopsida</taxon>
        <taxon>eudicotyledons</taxon>
        <taxon>Gunneridae</taxon>
        <taxon>Pentapetalae</taxon>
        <taxon>asterids</taxon>
        <taxon>lamiids</taxon>
        <taxon>Lamiales</taxon>
        <taxon>Lamiaceae</taxon>
        <taxon>Nepetoideae</taxon>
        <taxon>Mentheae</taxon>
        <taxon>Salviinae</taxon>
        <taxon>Salvia</taxon>
        <taxon>Salvia subgen. Calosphace</taxon>
    </lineage>
</organism>
<keyword evidence="2" id="KW-0430">Lectin</keyword>
<dbReference type="Proteomes" id="UP001567538">
    <property type="component" value="Unassembled WGS sequence"/>
</dbReference>
<dbReference type="PANTHER" id="PTHR32401:SF47">
    <property type="entry name" value="LEGUME LECTIN DOMAIN-CONTAINING PROTEIN"/>
    <property type="match status" value="1"/>
</dbReference>
<dbReference type="InterPro" id="IPR050258">
    <property type="entry name" value="Leguminous_Lectin"/>
</dbReference>